<evidence type="ECO:0000313" key="1">
    <source>
        <dbReference type="EMBL" id="KAF5902515.1"/>
    </source>
</evidence>
<proteinExistence type="predicted"/>
<dbReference type="Proteomes" id="UP000727407">
    <property type="component" value="Unassembled WGS sequence"/>
</dbReference>
<name>A0A8J4TVL8_CLAMG</name>
<feature type="non-terminal residue" evidence="1">
    <location>
        <position position="67"/>
    </location>
</feature>
<comment type="caution">
    <text evidence="1">The sequence shown here is derived from an EMBL/GenBank/DDBJ whole genome shotgun (WGS) entry which is preliminary data.</text>
</comment>
<accession>A0A8J4TVL8</accession>
<dbReference type="AlphaFoldDB" id="A0A8J4TVL8"/>
<keyword evidence="2" id="KW-1185">Reference proteome</keyword>
<protein>
    <submittedName>
        <fullName evidence="1">Uncharacterized protein</fullName>
    </submittedName>
</protein>
<evidence type="ECO:0000313" key="2">
    <source>
        <dbReference type="Proteomes" id="UP000727407"/>
    </source>
</evidence>
<sequence>MNLARAKPCPIMLTAPTTLSGNKRFVSGITGPSMIQLITPNCCVASGPEHGNCLSTYLPVQQRQKQK</sequence>
<dbReference type="EMBL" id="QNUK01000088">
    <property type="protein sequence ID" value="KAF5902515.1"/>
    <property type="molecule type" value="Genomic_DNA"/>
</dbReference>
<gene>
    <name evidence="1" type="ORF">DAT39_007739</name>
</gene>
<reference evidence="1" key="1">
    <citation type="submission" date="2020-07" db="EMBL/GenBank/DDBJ databases">
        <title>Clarias magur genome sequencing, assembly and annotation.</title>
        <authorList>
            <person name="Kushwaha B."/>
            <person name="Kumar R."/>
            <person name="Das P."/>
            <person name="Joshi C.G."/>
            <person name="Kumar D."/>
            <person name="Nagpure N.S."/>
            <person name="Pandey M."/>
            <person name="Agarwal S."/>
            <person name="Srivastava S."/>
            <person name="Singh M."/>
            <person name="Sahoo L."/>
            <person name="Jayasankar P."/>
            <person name="Meher P.K."/>
            <person name="Koringa P.G."/>
            <person name="Iquebal M.A."/>
            <person name="Das S.P."/>
            <person name="Bit A."/>
            <person name="Patnaik S."/>
            <person name="Patel N."/>
            <person name="Shah T.M."/>
            <person name="Hinsu A."/>
            <person name="Jena J.K."/>
        </authorList>
    </citation>
    <scope>NUCLEOTIDE SEQUENCE</scope>
    <source>
        <strain evidence="1">CIFAMagur01</strain>
        <tissue evidence="1">Testis</tissue>
    </source>
</reference>
<organism evidence="1 2">
    <name type="scientific">Clarias magur</name>
    <name type="common">Asian catfish</name>
    <name type="synonym">Macropteronotus magur</name>
    <dbReference type="NCBI Taxonomy" id="1594786"/>
    <lineage>
        <taxon>Eukaryota</taxon>
        <taxon>Metazoa</taxon>
        <taxon>Chordata</taxon>
        <taxon>Craniata</taxon>
        <taxon>Vertebrata</taxon>
        <taxon>Euteleostomi</taxon>
        <taxon>Actinopterygii</taxon>
        <taxon>Neopterygii</taxon>
        <taxon>Teleostei</taxon>
        <taxon>Ostariophysi</taxon>
        <taxon>Siluriformes</taxon>
        <taxon>Clariidae</taxon>
        <taxon>Clarias</taxon>
    </lineage>
</organism>